<comment type="caution">
    <text evidence="2">The sequence shown here is derived from an EMBL/GenBank/DDBJ whole genome shotgun (WGS) entry which is preliminary data.</text>
</comment>
<name>A0ABU6KAE1_9BACI</name>
<accession>A0ABU6KAE1</accession>
<sequence>MGYLKDAIKSNSFTPNKQAKEKVDYWEACPRCESKNVHKMGFLFVLLVGIGMFGISIWLLIIPPVGILGMIIGLVLMVVSPFTAKQLQCKDCKKTWKPKKLA</sequence>
<gene>
    <name evidence="2" type="ORF">QGM71_01240</name>
</gene>
<dbReference type="RefSeq" id="WP_327605689.1">
    <property type="nucleotide sequence ID" value="NZ_JARZFX010000001.1"/>
</dbReference>
<feature type="transmembrane region" description="Helical" evidence="1">
    <location>
        <begin position="41"/>
        <end position="61"/>
    </location>
</feature>
<keyword evidence="3" id="KW-1185">Reference proteome</keyword>
<feature type="transmembrane region" description="Helical" evidence="1">
    <location>
        <begin position="67"/>
        <end position="84"/>
    </location>
</feature>
<keyword evidence="1" id="KW-0472">Membrane</keyword>
<protein>
    <submittedName>
        <fullName evidence="2">Uncharacterized protein</fullName>
    </submittedName>
</protein>
<evidence type="ECO:0000313" key="2">
    <source>
        <dbReference type="EMBL" id="MEC5422116.1"/>
    </source>
</evidence>
<proteinExistence type="predicted"/>
<evidence type="ECO:0000256" key="1">
    <source>
        <dbReference type="SAM" id="Phobius"/>
    </source>
</evidence>
<evidence type="ECO:0000313" key="3">
    <source>
        <dbReference type="Proteomes" id="UP001335737"/>
    </source>
</evidence>
<reference evidence="2 3" key="1">
    <citation type="journal article" date="2024" name="Int. J. Syst. Evol. Microbiol.">
        <title>Virgibacillus tibetensis sp. nov., isolated from salt lake on the Tibetan Plateau of China.</title>
        <authorList>
            <person name="Phurbu D."/>
            <person name="Liu Z.-X."/>
            <person name="Wang R."/>
            <person name="Zheng Y.-Y."/>
            <person name="Liu H.-C."/>
            <person name="Zhou Y.-G."/>
            <person name="Yu Y.-J."/>
            <person name="Li A.-H."/>
        </authorList>
    </citation>
    <scope>NUCLEOTIDE SEQUENCE [LARGE SCALE GENOMIC DNA]</scope>
    <source>
        <strain evidence="2 3">C22-A2</strain>
    </source>
</reference>
<dbReference type="Proteomes" id="UP001335737">
    <property type="component" value="Unassembled WGS sequence"/>
</dbReference>
<dbReference type="EMBL" id="JARZFX010000001">
    <property type="protein sequence ID" value="MEC5422116.1"/>
    <property type="molecule type" value="Genomic_DNA"/>
</dbReference>
<organism evidence="2 3">
    <name type="scientific">Virgibacillus tibetensis</name>
    <dbReference type="NCBI Taxonomy" id="3042313"/>
    <lineage>
        <taxon>Bacteria</taxon>
        <taxon>Bacillati</taxon>
        <taxon>Bacillota</taxon>
        <taxon>Bacilli</taxon>
        <taxon>Bacillales</taxon>
        <taxon>Bacillaceae</taxon>
        <taxon>Virgibacillus</taxon>
    </lineage>
</organism>
<keyword evidence="1" id="KW-0812">Transmembrane</keyword>
<keyword evidence="1" id="KW-1133">Transmembrane helix</keyword>